<proteinExistence type="predicted"/>
<sequence>MRYVLLAAPLLAAVYAQDNSTESETVVPLSSGSTTISTTVEYSNPATLYLTQTNSLGVVTGMPGASTVITNPAVVTSQPAVVTTQPAVDLVPAGITGTTVVSYNGTAGFTSFTAIAGESTTRILGGNTIATVATSGSTTARGNGPRPTAGRPTGGSGSNSNSGSDASSSGGSGGSAASSSASASESDSAAASNMKAASAGVLGLGAFIAALL</sequence>
<organism evidence="1 2">
    <name type="scientific">Vermiconidia calcicola</name>
    <dbReference type="NCBI Taxonomy" id="1690605"/>
    <lineage>
        <taxon>Eukaryota</taxon>
        <taxon>Fungi</taxon>
        <taxon>Dikarya</taxon>
        <taxon>Ascomycota</taxon>
        <taxon>Pezizomycotina</taxon>
        <taxon>Dothideomycetes</taxon>
        <taxon>Dothideomycetidae</taxon>
        <taxon>Mycosphaerellales</taxon>
        <taxon>Extremaceae</taxon>
        <taxon>Vermiconidia</taxon>
    </lineage>
</organism>
<dbReference type="Proteomes" id="UP001281147">
    <property type="component" value="Unassembled WGS sequence"/>
</dbReference>
<accession>A0ACC3NY48</accession>
<evidence type="ECO:0000313" key="1">
    <source>
        <dbReference type="EMBL" id="KAK3725249.1"/>
    </source>
</evidence>
<evidence type="ECO:0000313" key="2">
    <source>
        <dbReference type="Proteomes" id="UP001281147"/>
    </source>
</evidence>
<gene>
    <name evidence="1" type="ORF">LTR37_000760</name>
</gene>
<name>A0ACC3NY48_9PEZI</name>
<comment type="caution">
    <text evidence="1">The sequence shown here is derived from an EMBL/GenBank/DDBJ whole genome shotgun (WGS) entry which is preliminary data.</text>
</comment>
<keyword evidence="2" id="KW-1185">Reference proteome</keyword>
<protein>
    <submittedName>
        <fullName evidence="1">Uncharacterized protein</fullName>
    </submittedName>
</protein>
<reference evidence="1" key="1">
    <citation type="submission" date="2023-07" db="EMBL/GenBank/DDBJ databases">
        <title>Black Yeasts Isolated from many extreme environments.</title>
        <authorList>
            <person name="Coleine C."/>
            <person name="Stajich J.E."/>
            <person name="Selbmann L."/>
        </authorList>
    </citation>
    <scope>NUCLEOTIDE SEQUENCE</scope>
    <source>
        <strain evidence="1">CCFEE 5714</strain>
    </source>
</reference>
<dbReference type="EMBL" id="JAUTXU010000003">
    <property type="protein sequence ID" value="KAK3725249.1"/>
    <property type="molecule type" value="Genomic_DNA"/>
</dbReference>